<sequence length="279" mass="30125">MNNPISTPPNRGVSVNAQNICVGYGDNIIIDDLSVDFPSGEITTIIGPNGCGKSTLLRAVSRLIPLRQGTVTVDGKDATTMKRKNLAKTVGVLPQTPSAPEGLLVSDLVARGRHPHQSWINQWSAADEQEVLRALELTNTAHLAERSLEALSGGQRQRVWISMVLAQQTDVLFLDEPTTYLDLSHSIDVLNLVTRLKHDLGRTIVMVLHDLNLAIRYSDHLVVMKDGAIHASGSPAQVITPELLSEVFNLDAHVNPDPVMSEARGTTVPLIVPAAPPGM</sequence>
<dbReference type="EMBL" id="JASNVP010000013">
    <property type="protein sequence ID" value="MDK4326991.1"/>
    <property type="molecule type" value="Genomic_DNA"/>
</dbReference>
<evidence type="ECO:0000313" key="14">
    <source>
        <dbReference type="Proteomes" id="UP001243856"/>
    </source>
</evidence>
<evidence type="ECO:0000256" key="3">
    <source>
        <dbReference type="ARBA" id="ARBA00022475"/>
    </source>
</evidence>
<dbReference type="EMBL" id="JASNVK010000024">
    <property type="protein sequence ID" value="MDK4301603.1"/>
    <property type="molecule type" value="Genomic_DNA"/>
</dbReference>
<dbReference type="FunFam" id="3.40.50.300:FF:000134">
    <property type="entry name" value="Iron-enterobactin ABC transporter ATP-binding protein"/>
    <property type="match status" value="1"/>
</dbReference>
<keyword evidence="9" id="KW-0472">Membrane</keyword>
<dbReference type="Gene3D" id="3.40.50.300">
    <property type="entry name" value="P-loop containing nucleotide triphosphate hydrolases"/>
    <property type="match status" value="1"/>
</dbReference>
<dbReference type="PROSITE" id="PS00211">
    <property type="entry name" value="ABC_TRANSPORTER_1"/>
    <property type="match status" value="1"/>
</dbReference>
<dbReference type="InterPro" id="IPR051535">
    <property type="entry name" value="Siderophore_ABC-ATPase"/>
</dbReference>
<feature type="domain" description="ABC transporter" evidence="10">
    <location>
        <begin position="15"/>
        <end position="251"/>
    </location>
</feature>
<dbReference type="CDD" id="cd03214">
    <property type="entry name" value="ABC_Iron-Siderophores_B12_Hemin"/>
    <property type="match status" value="1"/>
</dbReference>
<dbReference type="InterPro" id="IPR027417">
    <property type="entry name" value="P-loop_NTPase"/>
</dbReference>
<reference evidence="12 14" key="1">
    <citation type="submission" date="2023-05" db="EMBL/GenBank/DDBJ databases">
        <title>Metabolic capabilities are highly conserved among human nasal-associated Corynebacterium species in pangenomic analyses.</title>
        <authorList>
            <person name="Tran T.H."/>
            <person name="Roberts A.Q."/>
            <person name="Escapa I.F."/>
            <person name="Gao W."/>
            <person name="Conlan S."/>
            <person name="Kong H."/>
            <person name="Segre J.A."/>
            <person name="Kelly M.S."/>
            <person name="Lemon K.P."/>
        </authorList>
    </citation>
    <scope>NUCLEOTIDE SEQUENCE</scope>
    <source>
        <strain evidence="12">KPL2654</strain>
        <strain evidence="11 14">KPL2811</strain>
    </source>
</reference>
<accession>A0AAP4BX00</accession>
<dbReference type="SMART" id="SM00382">
    <property type="entry name" value="AAA"/>
    <property type="match status" value="1"/>
</dbReference>
<dbReference type="GO" id="GO:0016887">
    <property type="term" value="F:ATP hydrolysis activity"/>
    <property type="evidence" value="ECO:0007669"/>
    <property type="project" value="InterPro"/>
</dbReference>
<evidence type="ECO:0000256" key="4">
    <source>
        <dbReference type="ARBA" id="ARBA00022496"/>
    </source>
</evidence>
<gene>
    <name evidence="11" type="ORF">QPX45_10235</name>
    <name evidence="12" type="ORF">QPX54_10820</name>
</gene>
<dbReference type="GO" id="GO:0005524">
    <property type="term" value="F:ATP binding"/>
    <property type="evidence" value="ECO:0007669"/>
    <property type="project" value="UniProtKB-KW"/>
</dbReference>
<dbReference type="Proteomes" id="UP001243856">
    <property type="component" value="Unassembled WGS sequence"/>
</dbReference>
<dbReference type="RefSeq" id="WP_018121153.1">
    <property type="nucleotide sequence ID" value="NZ_CABIYR010000006.1"/>
</dbReference>
<organism evidence="12 13">
    <name type="scientific">Corynebacterium propinquum</name>
    <dbReference type="NCBI Taxonomy" id="43769"/>
    <lineage>
        <taxon>Bacteria</taxon>
        <taxon>Bacillati</taxon>
        <taxon>Actinomycetota</taxon>
        <taxon>Actinomycetes</taxon>
        <taxon>Mycobacteriales</taxon>
        <taxon>Corynebacteriaceae</taxon>
        <taxon>Corynebacterium</taxon>
    </lineage>
</organism>
<evidence type="ECO:0000313" key="12">
    <source>
        <dbReference type="EMBL" id="MDK4326991.1"/>
    </source>
</evidence>
<dbReference type="InterPro" id="IPR003439">
    <property type="entry name" value="ABC_transporter-like_ATP-bd"/>
</dbReference>
<dbReference type="GO" id="GO:0006826">
    <property type="term" value="P:iron ion transport"/>
    <property type="evidence" value="ECO:0007669"/>
    <property type="project" value="UniProtKB-KW"/>
</dbReference>
<evidence type="ECO:0000256" key="6">
    <source>
        <dbReference type="ARBA" id="ARBA00022840"/>
    </source>
</evidence>
<dbReference type="PANTHER" id="PTHR42771">
    <property type="entry name" value="IRON(3+)-HYDROXAMATE IMPORT ATP-BINDING PROTEIN FHUC"/>
    <property type="match status" value="1"/>
</dbReference>
<keyword evidence="5" id="KW-0547">Nucleotide-binding</keyword>
<keyword evidence="6 12" id="KW-0067">ATP-binding</keyword>
<keyword evidence="2" id="KW-0813">Transport</keyword>
<dbReference type="AlphaFoldDB" id="A0AAP4BX00"/>
<evidence type="ECO:0000256" key="8">
    <source>
        <dbReference type="ARBA" id="ARBA00023065"/>
    </source>
</evidence>
<dbReference type="Pfam" id="PF00005">
    <property type="entry name" value="ABC_tran"/>
    <property type="match status" value="1"/>
</dbReference>
<dbReference type="SUPFAM" id="SSF52540">
    <property type="entry name" value="P-loop containing nucleoside triphosphate hydrolases"/>
    <property type="match status" value="1"/>
</dbReference>
<dbReference type="InterPro" id="IPR017871">
    <property type="entry name" value="ABC_transporter-like_CS"/>
</dbReference>
<proteinExistence type="predicted"/>
<dbReference type="PROSITE" id="PS50893">
    <property type="entry name" value="ABC_TRANSPORTER_2"/>
    <property type="match status" value="1"/>
</dbReference>
<evidence type="ECO:0000256" key="1">
    <source>
        <dbReference type="ARBA" id="ARBA00004202"/>
    </source>
</evidence>
<name>A0AAP4BX00_9CORY</name>
<evidence type="ECO:0000256" key="7">
    <source>
        <dbReference type="ARBA" id="ARBA00023004"/>
    </source>
</evidence>
<dbReference type="InterPro" id="IPR003593">
    <property type="entry name" value="AAA+_ATPase"/>
</dbReference>
<keyword evidence="7" id="KW-0408">Iron</keyword>
<evidence type="ECO:0000313" key="11">
    <source>
        <dbReference type="EMBL" id="MDK4301603.1"/>
    </source>
</evidence>
<comment type="caution">
    <text evidence="12">The sequence shown here is derived from an EMBL/GenBank/DDBJ whole genome shotgun (WGS) entry which is preliminary data.</text>
</comment>
<comment type="subcellular location">
    <subcellularLocation>
        <location evidence="1">Cell membrane</location>
        <topology evidence="1">Peripheral membrane protein</topology>
    </subcellularLocation>
</comment>
<keyword evidence="14" id="KW-1185">Reference proteome</keyword>
<evidence type="ECO:0000256" key="9">
    <source>
        <dbReference type="ARBA" id="ARBA00023136"/>
    </source>
</evidence>
<dbReference type="GeneID" id="64188045"/>
<evidence type="ECO:0000259" key="10">
    <source>
        <dbReference type="PROSITE" id="PS50893"/>
    </source>
</evidence>
<keyword evidence="3" id="KW-1003">Cell membrane</keyword>
<dbReference type="GO" id="GO:0005886">
    <property type="term" value="C:plasma membrane"/>
    <property type="evidence" value="ECO:0007669"/>
    <property type="project" value="UniProtKB-SubCell"/>
</dbReference>
<dbReference type="PANTHER" id="PTHR42771:SF2">
    <property type="entry name" value="IRON(3+)-HYDROXAMATE IMPORT ATP-BINDING PROTEIN FHUC"/>
    <property type="match status" value="1"/>
</dbReference>
<evidence type="ECO:0000256" key="5">
    <source>
        <dbReference type="ARBA" id="ARBA00022741"/>
    </source>
</evidence>
<keyword evidence="8" id="KW-0406">Ion transport</keyword>
<dbReference type="Proteomes" id="UP001226160">
    <property type="component" value="Unassembled WGS sequence"/>
</dbReference>
<protein>
    <submittedName>
        <fullName evidence="12">ABC transporter ATP-binding protein</fullName>
    </submittedName>
</protein>
<evidence type="ECO:0000256" key="2">
    <source>
        <dbReference type="ARBA" id="ARBA00022448"/>
    </source>
</evidence>
<evidence type="ECO:0000313" key="13">
    <source>
        <dbReference type="Proteomes" id="UP001226160"/>
    </source>
</evidence>
<keyword evidence="4" id="KW-0410">Iron transport</keyword>